<keyword evidence="8" id="KW-0396">Initiation factor</keyword>
<dbReference type="GeneID" id="28728910"/>
<evidence type="ECO:0000256" key="2">
    <source>
        <dbReference type="ARBA" id="ARBA00009788"/>
    </source>
</evidence>
<dbReference type="GO" id="GO:0003743">
    <property type="term" value="F:translation initiation factor activity"/>
    <property type="evidence" value="ECO:0007669"/>
    <property type="project" value="UniProtKB-KW"/>
</dbReference>
<accession>A0A0M8MWZ5</accession>
<dbReference type="CDD" id="cd08048">
    <property type="entry name" value="HFD_TAF11"/>
    <property type="match status" value="1"/>
</dbReference>
<gene>
    <name evidence="8" type="ORF">Malapachy_2546</name>
</gene>
<evidence type="ECO:0000256" key="5">
    <source>
        <dbReference type="ARBA" id="ARBA00023242"/>
    </source>
</evidence>
<comment type="caution">
    <text evidence="8">The sequence shown here is derived from an EMBL/GenBank/DDBJ whole genome shotgun (WGS) entry which is preliminary data.</text>
</comment>
<feature type="region of interest" description="Disordered" evidence="6">
    <location>
        <begin position="1"/>
        <end position="111"/>
    </location>
</feature>
<feature type="compositionally biased region" description="Acidic residues" evidence="6">
    <location>
        <begin position="94"/>
        <end position="111"/>
    </location>
</feature>
<reference evidence="8 9" key="1">
    <citation type="submission" date="2015-07" db="EMBL/GenBank/DDBJ databases">
        <title>Draft Genome Sequence of Malassezia furfur CBS1878 and Malassezia pachydermatis CBS1879.</title>
        <authorList>
            <person name="Triana S."/>
            <person name="Ohm R."/>
            <person name="Gonzalez A."/>
            <person name="DeCock H."/>
            <person name="Restrepo S."/>
            <person name="Celis A."/>
        </authorList>
    </citation>
    <scope>NUCLEOTIDE SEQUENCE [LARGE SCALE GENOMIC DNA]</scope>
    <source>
        <strain evidence="8 9">CBS 1879</strain>
    </source>
</reference>
<evidence type="ECO:0000256" key="3">
    <source>
        <dbReference type="ARBA" id="ARBA00023015"/>
    </source>
</evidence>
<dbReference type="InterPro" id="IPR009072">
    <property type="entry name" value="Histone-fold"/>
</dbReference>
<keyword evidence="9" id="KW-1185">Reference proteome</keyword>
<dbReference type="Pfam" id="PF04719">
    <property type="entry name" value="TAFII28"/>
    <property type="match status" value="1"/>
</dbReference>
<evidence type="ECO:0000256" key="4">
    <source>
        <dbReference type="ARBA" id="ARBA00023163"/>
    </source>
</evidence>
<dbReference type="OrthoDB" id="28335at2759"/>
<keyword evidence="3" id="KW-0805">Transcription regulation</keyword>
<feature type="region of interest" description="Disordered" evidence="6">
    <location>
        <begin position="224"/>
        <end position="246"/>
    </location>
</feature>
<dbReference type="RefSeq" id="XP_017993112.1">
    <property type="nucleotide sequence ID" value="XM_018137035.1"/>
</dbReference>
<comment type="subcellular location">
    <subcellularLocation>
        <location evidence="1">Nucleus</location>
    </subcellularLocation>
</comment>
<dbReference type="Proteomes" id="UP000037751">
    <property type="component" value="Unassembled WGS sequence"/>
</dbReference>
<dbReference type="PANTHER" id="PTHR13218:SF8">
    <property type="entry name" value="TRANSCRIPTION INITIATION FACTOR TFIID SUBUNIT 11"/>
    <property type="match status" value="1"/>
</dbReference>
<protein>
    <submittedName>
        <fullName evidence="8">Transcription initiation factor tfiid subunit 11</fullName>
    </submittedName>
</protein>
<evidence type="ECO:0000313" key="8">
    <source>
        <dbReference type="EMBL" id="KOS15480.1"/>
    </source>
</evidence>
<sequence>MDQTPTSSQKKRAKRMEAPRDDMDDDVDEELVGWPTSSTSTSTSKKSKKRKSDAGRSLTRERSTSTRAASAETVQRGESRAAEGPGPEQKDDVSDQDDDDAESDGADGEALAEDEFSRQQAIYAAQQRNMGLLSHLMDDEQLERHMASRRGTLNKGSVRKLVNHVLAQSVNQHIVMTASGVGKVFVGEMVEQARAVQRERNESGPIQPVHLYEAYRRYKLAQERPGHFPPGMTSGAPGLGRRRRLF</sequence>
<evidence type="ECO:0000256" key="6">
    <source>
        <dbReference type="SAM" id="MobiDB-lite"/>
    </source>
</evidence>
<keyword evidence="8" id="KW-0648">Protein biosynthesis</keyword>
<dbReference type="PANTHER" id="PTHR13218">
    <property type="entry name" value="TRANSCRIPTION INITIATION FACTOR TFIID SUBUNIT 11-RELATED"/>
    <property type="match status" value="1"/>
</dbReference>
<keyword evidence="4" id="KW-0804">Transcription</keyword>
<evidence type="ECO:0000313" key="9">
    <source>
        <dbReference type="Proteomes" id="UP000037751"/>
    </source>
</evidence>
<evidence type="ECO:0000259" key="7">
    <source>
        <dbReference type="Pfam" id="PF04719"/>
    </source>
</evidence>
<dbReference type="STRING" id="77020.A0A0M8MWZ5"/>
<dbReference type="GO" id="GO:0016251">
    <property type="term" value="F:RNA polymerase II general transcription initiation factor activity"/>
    <property type="evidence" value="ECO:0007669"/>
    <property type="project" value="TreeGrafter"/>
</dbReference>
<dbReference type="Gene3D" id="1.10.20.10">
    <property type="entry name" value="Histone, subunit A"/>
    <property type="match status" value="1"/>
</dbReference>
<dbReference type="GO" id="GO:0046982">
    <property type="term" value="F:protein heterodimerization activity"/>
    <property type="evidence" value="ECO:0007669"/>
    <property type="project" value="InterPro"/>
</dbReference>
<comment type="similarity">
    <text evidence="2">Belongs to the TAF11 family.</text>
</comment>
<dbReference type="SUPFAM" id="SSF47113">
    <property type="entry name" value="Histone-fold"/>
    <property type="match status" value="1"/>
</dbReference>
<feature type="domain" description="TAFII28-like protein" evidence="7">
    <location>
        <begin position="133"/>
        <end position="217"/>
    </location>
</feature>
<dbReference type="InterPro" id="IPR045127">
    <property type="entry name" value="TAF11-like"/>
</dbReference>
<dbReference type="GO" id="GO:0005669">
    <property type="term" value="C:transcription factor TFIID complex"/>
    <property type="evidence" value="ECO:0007669"/>
    <property type="project" value="InterPro"/>
</dbReference>
<dbReference type="GO" id="GO:0051123">
    <property type="term" value="P:RNA polymerase II preinitiation complex assembly"/>
    <property type="evidence" value="ECO:0007669"/>
    <property type="project" value="InterPro"/>
</dbReference>
<dbReference type="InterPro" id="IPR006809">
    <property type="entry name" value="TAFII28_dom"/>
</dbReference>
<dbReference type="VEuPathDB" id="FungiDB:Malapachy_2546"/>
<dbReference type="EMBL" id="LGAV01000002">
    <property type="protein sequence ID" value="KOS15480.1"/>
    <property type="molecule type" value="Genomic_DNA"/>
</dbReference>
<evidence type="ECO:0000256" key="1">
    <source>
        <dbReference type="ARBA" id="ARBA00004123"/>
    </source>
</evidence>
<name>A0A0M8MWZ5_9BASI</name>
<proteinExistence type="inferred from homology"/>
<feature type="compositionally biased region" description="Basic and acidic residues" evidence="6">
    <location>
        <begin position="52"/>
        <end position="64"/>
    </location>
</feature>
<organism evidence="8 9">
    <name type="scientific">Malassezia pachydermatis</name>
    <dbReference type="NCBI Taxonomy" id="77020"/>
    <lineage>
        <taxon>Eukaryota</taxon>
        <taxon>Fungi</taxon>
        <taxon>Dikarya</taxon>
        <taxon>Basidiomycota</taxon>
        <taxon>Ustilaginomycotina</taxon>
        <taxon>Malasseziomycetes</taxon>
        <taxon>Malasseziales</taxon>
        <taxon>Malasseziaceae</taxon>
        <taxon>Malassezia</taxon>
    </lineage>
</organism>
<keyword evidence="5" id="KW-0539">Nucleus</keyword>
<feature type="compositionally biased region" description="Acidic residues" evidence="6">
    <location>
        <begin position="22"/>
        <end position="31"/>
    </location>
</feature>
<dbReference type="AlphaFoldDB" id="A0A0M8MWZ5"/>